<dbReference type="GeneID" id="113403100"/>
<keyword evidence="2" id="KW-1185">Reference proteome</keyword>
<dbReference type="RefSeq" id="XP_026499324.1">
    <property type="nucleotide sequence ID" value="XM_026643539.2"/>
</dbReference>
<dbReference type="Proteomes" id="UP001652626">
    <property type="component" value="Chromosome Z"/>
</dbReference>
<organism evidence="2 3">
    <name type="scientific">Vanessa tameamea</name>
    <name type="common">Kamehameha butterfly</name>
    <dbReference type="NCBI Taxonomy" id="334116"/>
    <lineage>
        <taxon>Eukaryota</taxon>
        <taxon>Metazoa</taxon>
        <taxon>Ecdysozoa</taxon>
        <taxon>Arthropoda</taxon>
        <taxon>Hexapoda</taxon>
        <taxon>Insecta</taxon>
        <taxon>Pterygota</taxon>
        <taxon>Neoptera</taxon>
        <taxon>Endopterygota</taxon>
        <taxon>Lepidoptera</taxon>
        <taxon>Glossata</taxon>
        <taxon>Ditrysia</taxon>
        <taxon>Papilionoidea</taxon>
        <taxon>Nymphalidae</taxon>
        <taxon>Nymphalinae</taxon>
        <taxon>Vanessa</taxon>
    </lineage>
</organism>
<keyword evidence="1" id="KW-0472">Membrane</keyword>
<keyword evidence="1" id="KW-1133">Transmembrane helix</keyword>
<evidence type="ECO:0000256" key="1">
    <source>
        <dbReference type="SAM" id="Phobius"/>
    </source>
</evidence>
<evidence type="ECO:0000313" key="3">
    <source>
        <dbReference type="RefSeq" id="XP_026499324.1"/>
    </source>
</evidence>
<name>A0A8B8IQC2_VANTA</name>
<feature type="transmembrane region" description="Helical" evidence="1">
    <location>
        <begin position="20"/>
        <end position="53"/>
    </location>
</feature>
<gene>
    <name evidence="3" type="primary">LOC113403100</name>
</gene>
<proteinExistence type="predicted"/>
<evidence type="ECO:0000313" key="2">
    <source>
        <dbReference type="Proteomes" id="UP001652626"/>
    </source>
</evidence>
<reference evidence="3" key="1">
    <citation type="submission" date="2025-08" db="UniProtKB">
        <authorList>
            <consortium name="RefSeq"/>
        </authorList>
    </citation>
    <scope>IDENTIFICATION</scope>
    <source>
        <tissue evidence="3">Whole body</tissue>
    </source>
</reference>
<feature type="transmembrane region" description="Helical" evidence="1">
    <location>
        <begin position="137"/>
        <end position="158"/>
    </location>
</feature>
<sequence>MDMPEVTRCFGTFPPKHATYLIALFGLGSGGVGLAGIILYGIIENALLVYVLGRRGINVDESLKKAVLLTIGLSSLLLTVGNALLFLGATTQSRGALSVGVYTLLAMCLILLFGAISAPVSCFFFKTACLIKKISTATMVLSSIVLTIFIEVWLYFLVVAHNYLIQL</sequence>
<protein>
    <submittedName>
        <fullName evidence="3">Uncharacterized protein LOC113403100</fullName>
    </submittedName>
</protein>
<feature type="transmembrane region" description="Helical" evidence="1">
    <location>
        <begin position="99"/>
        <end position="125"/>
    </location>
</feature>
<dbReference type="AlphaFoldDB" id="A0A8B8IQC2"/>
<accession>A0A8B8IQC2</accession>
<feature type="transmembrane region" description="Helical" evidence="1">
    <location>
        <begin position="65"/>
        <end position="87"/>
    </location>
</feature>
<keyword evidence="1" id="KW-0812">Transmembrane</keyword>